<dbReference type="OrthoDB" id="2476353at2"/>
<accession>A0A518V6Z2</accession>
<protein>
    <submittedName>
        <fullName evidence="4">DUF4901 domain-containing protein</fullName>
    </submittedName>
</protein>
<name>A0A518V6Z2_BRELA</name>
<evidence type="ECO:0000256" key="2">
    <source>
        <dbReference type="SAM" id="SignalP"/>
    </source>
</evidence>
<keyword evidence="2" id="KW-0732">Signal</keyword>
<evidence type="ECO:0000259" key="3">
    <source>
        <dbReference type="PROSITE" id="PS51272"/>
    </source>
</evidence>
<sequence length="741" mass="84037">MKNANLLSCRKWIVATSGCVLAAGVLVAPFQISGTATIVYAAEKVSAGEMLSQKEAEARAKQWITIPAEYKLDDSQLQKADEWRNSTSWIFSWEAADKKKRSSLDVTIDAKTGELTSFFKYGRDSKPSTKKISQKEAEQIAEAFVEKVAKDKKASLSKANEIITVTSEGDLTFIYTRMVDNIPFIENGVTIKVDRKGEIVSYQLDWDSGKIPSSKATISLEEAEKKLYSLLDPQLQYTELDRYTARKKDQGTFTPVYQYGNSSARFLDANSGEALSMTGRKAEDKKKIVPLGDKKSFDNESPQKIDKSDAEKIAKEWSKKLTDGWIYTGQRGSSSSGDRSGIQSQSWSFTFSPPNQTDPAITIHINDYGQIVAYDQEEERKIQNKSEQKSITKQEAEKTANEFIEKVYAQHTGQIYLINESNYYEEPLVYTFTYKFSYNDIPIDQSRIEVEVNKYTNQIESGWFGRGQKSFSWKNEDAFETYKISKEEAVELETKQKKLLLTYYKAPYFTAIEGLEEKDIKELEIPIQLVYRYVGADENINAVTGELVSSYGLEEETPSDIEGHPSEEALLEAIEQGLLRVEDGKIEPDKEVTRAEFIVWMLQLSASLDHRSHRLDEVKPESFSDVPSTHRDYAAISQASKINLIPKTNRFEPDRAITRMEAMDFFMRMLKLEALLSNKEIYQSPYPDLKTEQVPAFALAYSMGYIKTPKGTNVEPTKTITRAEAAEMIYQFFTLNKGGII</sequence>
<dbReference type="Pfam" id="PF16244">
    <property type="entry name" value="DUF4901"/>
    <property type="match status" value="2"/>
</dbReference>
<evidence type="ECO:0000313" key="4">
    <source>
        <dbReference type="EMBL" id="QDX92791.1"/>
    </source>
</evidence>
<dbReference type="Proteomes" id="UP000319432">
    <property type="component" value="Chromosome"/>
</dbReference>
<dbReference type="PROSITE" id="PS51272">
    <property type="entry name" value="SLH"/>
    <property type="match status" value="1"/>
</dbReference>
<dbReference type="InterPro" id="IPR001119">
    <property type="entry name" value="SLH_dom"/>
</dbReference>
<keyword evidence="5" id="KW-1185">Reference proteome</keyword>
<evidence type="ECO:0000313" key="5">
    <source>
        <dbReference type="Proteomes" id="UP000319432"/>
    </source>
</evidence>
<dbReference type="Pfam" id="PF00395">
    <property type="entry name" value="SLH"/>
    <property type="match status" value="3"/>
</dbReference>
<organism evidence="4 5">
    <name type="scientific">Brevibacillus laterosporus</name>
    <name type="common">Bacillus laterosporus</name>
    <dbReference type="NCBI Taxonomy" id="1465"/>
    <lineage>
        <taxon>Bacteria</taxon>
        <taxon>Bacillati</taxon>
        <taxon>Bacillota</taxon>
        <taxon>Bacilli</taxon>
        <taxon>Bacillales</taxon>
        <taxon>Paenibacillaceae</taxon>
        <taxon>Brevibacillus</taxon>
    </lineage>
</organism>
<dbReference type="AlphaFoldDB" id="A0A518V6Z2"/>
<gene>
    <name evidence="4" type="ORF">EEL30_11020</name>
</gene>
<evidence type="ECO:0000256" key="1">
    <source>
        <dbReference type="SAM" id="MobiDB-lite"/>
    </source>
</evidence>
<feature type="chain" id="PRO_5038512588" evidence="2">
    <location>
        <begin position="23"/>
        <end position="741"/>
    </location>
</feature>
<feature type="compositionally biased region" description="Low complexity" evidence="1">
    <location>
        <begin position="329"/>
        <end position="346"/>
    </location>
</feature>
<feature type="domain" description="SLH" evidence="3">
    <location>
        <begin position="619"/>
        <end position="680"/>
    </location>
</feature>
<feature type="region of interest" description="Disordered" evidence="1">
    <location>
        <begin position="328"/>
        <end position="353"/>
    </location>
</feature>
<dbReference type="InterPro" id="IPR032599">
    <property type="entry name" value="YcdB/YcdC_rep_domain"/>
</dbReference>
<proteinExistence type="predicted"/>
<reference evidence="4 5" key="1">
    <citation type="submission" date="2018-11" db="EMBL/GenBank/DDBJ databases">
        <title>Phylogenetic determinants of toxin gene distribution in genomes of Brevibacillus laterosporus.</title>
        <authorList>
            <person name="Glare T.R."/>
            <person name="Durrant A."/>
            <person name="Berry C."/>
            <person name="Palma L."/>
            <person name="Ormskirk M."/>
            <person name="Cox M.O."/>
        </authorList>
    </citation>
    <scope>NUCLEOTIDE SEQUENCE [LARGE SCALE GENOMIC DNA]</scope>
    <source>
        <strain evidence="4 5">1821L</strain>
    </source>
</reference>
<dbReference type="EMBL" id="CP033464">
    <property type="protein sequence ID" value="QDX92791.1"/>
    <property type="molecule type" value="Genomic_DNA"/>
</dbReference>
<feature type="signal peptide" evidence="2">
    <location>
        <begin position="1"/>
        <end position="22"/>
    </location>
</feature>